<dbReference type="EMBL" id="JNBS01000607">
    <property type="protein sequence ID" value="OQS04483.1"/>
    <property type="molecule type" value="Genomic_DNA"/>
</dbReference>
<dbReference type="Proteomes" id="UP000243217">
    <property type="component" value="Unassembled WGS sequence"/>
</dbReference>
<feature type="region of interest" description="Disordered" evidence="1">
    <location>
        <begin position="28"/>
        <end position="64"/>
    </location>
</feature>
<dbReference type="OrthoDB" id="79453at2759"/>
<evidence type="ECO:0000313" key="2">
    <source>
        <dbReference type="EMBL" id="OQS04483.1"/>
    </source>
</evidence>
<keyword evidence="3" id="KW-1185">Reference proteome</keyword>
<protein>
    <submittedName>
        <fullName evidence="2">Uncharacterized protein</fullName>
    </submittedName>
</protein>
<evidence type="ECO:0000313" key="3">
    <source>
        <dbReference type="Proteomes" id="UP000243217"/>
    </source>
</evidence>
<organism evidence="2 3">
    <name type="scientific">Thraustotheca clavata</name>
    <dbReference type="NCBI Taxonomy" id="74557"/>
    <lineage>
        <taxon>Eukaryota</taxon>
        <taxon>Sar</taxon>
        <taxon>Stramenopiles</taxon>
        <taxon>Oomycota</taxon>
        <taxon>Saprolegniomycetes</taxon>
        <taxon>Saprolegniales</taxon>
        <taxon>Achlyaceae</taxon>
        <taxon>Thraustotheca</taxon>
    </lineage>
</organism>
<proteinExistence type="predicted"/>
<evidence type="ECO:0000256" key="1">
    <source>
        <dbReference type="SAM" id="MobiDB-lite"/>
    </source>
</evidence>
<gene>
    <name evidence="2" type="ORF">THRCLA_03285</name>
</gene>
<name>A0A1W0A2I3_9STRA</name>
<reference evidence="2 3" key="1">
    <citation type="journal article" date="2014" name="Genome Biol. Evol.">
        <title>The secreted proteins of Achlya hypogyna and Thraustotheca clavata identify the ancestral oomycete secretome and reveal gene acquisitions by horizontal gene transfer.</title>
        <authorList>
            <person name="Misner I."/>
            <person name="Blouin N."/>
            <person name="Leonard G."/>
            <person name="Richards T.A."/>
            <person name="Lane C.E."/>
        </authorList>
    </citation>
    <scope>NUCLEOTIDE SEQUENCE [LARGE SCALE GENOMIC DNA]</scope>
    <source>
        <strain evidence="2 3">ATCC 34112</strain>
    </source>
</reference>
<dbReference type="AlphaFoldDB" id="A0A1W0A2I3"/>
<comment type="caution">
    <text evidence="2">The sequence shown here is derived from an EMBL/GenBank/DDBJ whole genome shotgun (WGS) entry which is preliminary data.</text>
</comment>
<accession>A0A1W0A2I3</accession>
<sequence length="220" mass="24752">MMAHLPPMQSLLQSTSRRSNSIEALLSPMEDDDDSSCSESCNNGVLTSPEADTPPTSPFSNAHGRSSKAIMARLKTGQDVCVVINNGTVDWWTSYMNYGFDSNSIFRTIVPTRPTTTSWTQQELNYVQAIQRCIKDNHVRVPYGRCTAAFIAERLHTTRERVHRYLKLVPYPSSKNCSSDEALQELKELKVLFLSTLQSEVVGVMQAVRLDQSWIVAIKY</sequence>